<name>A0A9N7R405_STRHE</name>
<keyword evidence="1" id="KW-0507">mRNA processing</keyword>
<dbReference type="SUPFAM" id="SSF48464">
    <property type="entry name" value="ENTH/VHS domain"/>
    <property type="match status" value="1"/>
</dbReference>
<dbReference type="PANTHER" id="PTHR12460">
    <property type="entry name" value="CYCLIN-DEPENDENT KINASE INHIBITOR-RELATED PROTEIN"/>
    <property type="match status" value="1"/>
</dbReference>
<feature type="region of interest" description="Disordered" evidence="2">
    <location>
        <begin position="102"/>
        <end position="122"/>
    </location>
</feature>
<feature type="region of interest" description="Disordered" evidence="2">
    <location>
        <begin position="265"/>
        <end position="304"/>
    </location>
</feature>
<evidence type="ECO:0000313" key="5">
    <source>
        <dbReference type="Proteomes" id="UP001153555"/>
    </source>
</evidence>
<feature type="region of interest" description="Disordered" evidence="2">
    <location>
        <begin position="412"/>
        <end position="440"/>
    </location>
</feature>
<proteinExistence type="predicted"/>
<dbReference type="Proteomes" id="UP001153555">
    <property type="component" value="Unassembled WGS sequence"/>
</dbReference>
<dbReference type="InterPro" id="IPR006569">
    <property type="entry name" value="CID_dom"/>
</dbReference>
<feature type="compositionally biased region" description="Low complexity" evidence="2">
    <location>
        <begin position="106"/>
        <end position="120"/>
    </location>
</feature>
<protein>
    <submittedName>
        <fullName evidence="4">ENTH/VHS family protein</fullName>
    </submittedName>
</protein>
<dbReference type="InterPro" id="IPR008942">
    <property type="entry name" value="ENTH_VHS"/>
</dbReference>
<dbReference type="OrthoDB" id="10069473at2759"/>
<dbReference type="PROSITE" id="PS51391">
    <property type="entry name" value="CID"/>
    <property type="match status" value="1"/>
</dbReference>
<dbReference type="EMBL" id="CACSLK010004199">
    <property type="protein sequence ID" value="CAA0809782.1"/>
    <property type="molecule type" value="Genomic_DNA"/>
</dbReference>
<evidence type="ECO:0000313" key="4">
    <source>
        <dbReference type="EMBL" id="CAA0809782.1"/>
    </source>
</evidence>
<sequence length="440" mass="48287">MSRWCISHREKAKQVVETWQALFKSVPKERRVSFLYLANDILQNSRRKGSEFVNEFWKVLPKVLKGVCDGREENCKKVASRLVDIWTERKVFGSRGEKLKNEFQSKKSSPGKKPSPAKNPFPVNVEKNLNPIKILKRDANSLRIKLAVGGLPEKILTAFQLVLDETVNEEDTLKNCQDAALYLRDIENDVNVSTPGDLLGSDTVSDIQKQEALLQHGISRLEKIVANRVVLISQLREALQDQEAKLKLIQNELLTARGQIEQARKSANLTSASSKPQNENPKESLVSLNPSPSPSPPAQPMTTFANPTISQEESNRAQAAAVAAKLAASTSSAQMLSSILSSLVAEELMNGPLKRPKLEKPATQITLDEPKQPDPSHFQGVSGLSPLVQPFLPPPPGFPAVQLAQPSYSFGAGPFGMQGTQQLPPGANGGYYGPPPVNRR</sequence>
<dbReference type="Pfam" id="PF04818">
    <property type="entry name" value="CID"/>
    <property type="match status" value="1"/>
</dbReference>
<feature type="domain" description="CID" evidence="3">
    <location>
        <begin position="1"/>
        <end position="108"/>
    </location>
</feature>
<dbReference type="GO" id="GO:0005634">
    <property type="term" value="C:nucleus"/>
    <property type="evidence" value="ECO:0007669"/>
    <property type="project" value="UniProtKB-ARBA"/>
</dbReference>
<feature type="region of interest" description="Disordered" evidence="2">
    <location>
        <begin position="367"/>
        <end position="390"/>
    </location>
</feature>
<dbReference type="PANTHER" id="PTHR12460:SF0">
    <property type="entry name" value="CID DOMAIN-CONTAINING PROTEIN-RELATED"/>
    <property type="match status" value="1"/>
</dbReference>
<evidence type="ECO:0000256" key="1">
    <source>
        <dbReference type="ARBA" id="ARBA00022664"/>
    </source>
</evidence>
<evidence type="ECO:0000256" key="2">
    <source>
        <dbReference type="SAM" id="MobiDB-lite"/>
    </source>
</evidence>
<evidence type="ECO:0000259" key="3">
    <source>
        <dbReference type="PROSITE" id="PS51391"/>
    </source>
</evidence>
<dbReference type="AlphaFoldDB" id="A0A9N7R405"/>
<dbReference type="GO" id="GO:0000993">
    <property type="term" value="F:RNA polymerase II complex binding"/>
    <property type="evidence" value="ECO:0007669"/>
    <property type="project" value="TreeGrafter"/>
</dbReference>
<reference evidence="4" key="1">
    <citation type="submission" date="2019-12" db="EMBL/GenBank/DDBJ databases">
        <authorList>
            <person name="Scholes J."/>
        </authorList>
    </citation>
    <scope>NUCLEOTIDE SEQUENCE</scope>
</reference>
<feature type="compositionally biased region" description="Polar residues" evidence="2">
    <location>
        <begin position="265"/>
        <end position="279"/>
    </location>
</feature>
<dbReference type="SMART" id="SM00582">
    <property type="entry name" value="RPR"/>
    <property type="match status" value="1"/>
</dbReference>
<dbReference type="CDD" id="cd16981">
    <property type="entry name" value="CID_RPRD_like"/>
    <property type="match status" value="1"/>
</dbReference>
<dbReference type="GO" id="GO:0031124">
    <property type="term" value="P:mRNA 3'-end processing"/>
    <property type="evidence" value="ECO:0007669"/>
    <property type="project" value="TreeGrafter"/>
</dbReference>
<gene>
    <name evidence="4" type="ORF">SHERM_11693</name>
</gene>
<dbReference type="Gene3D" id="1.25.40.90">
    <property type="match status" value="1"/>
</dbReference>
<comment type="caution">
    <text evidence="4">The sequence shown here is derived from an EMBL/GenBank/DDBJ whole genome shotgun (WGS) entry which is preliminary data.</text>
</comment>
<organism evidence="4 5">
    <name type="scientific">Striga hermonthica</name>
    <name type="common">Purple witchweed</name>
    <name type="synonym">Buchnera hermonthica</name>
    <dbReference type="NCBI Taxonomy" id="68872"/>
    <lineage>
        <taxon>Eukaryota</taxon>
        <taxon>Viridiplantae</taxon>
        <taxon>Streptophyta</taxon>
        <taxon>Embryophyta</taxon>
        <taxon>Tracheophyta</taxon>
        <taxon>Spermatophyta</taxon>
        <taxon>Magnoliopsida</taxon>
        <taxon>eudicotyledons</taxon>
        <taxon>Gunneridae</taxon>
        <taxon>Pentapetalae</taxon>
        <taxon>asterids</taxon>
        <taxon>lamiids</taxon>
        <taxon>Lamiales</taxon>
        <taxon>Orobanchaceae</taxon>
        <taxon>Buchnereae</taxon>
        <taxon>Striga</taxon>
    </lineage>
</organism>
<keyword evidence="5" id="KW-1185">Reference proteome</keyword>
<accession>A0A9N7R405</accession>